<proteinExistence type="predicted"/>
<comment type="caution">
    <text evidence="1">The sequence shown here is derived from an EMBL/GenBank/DDBJ whole genome shotgun (WGS) entry which is preliminary data.</text>
</comment>
<accession>A0A0B2VCB0</accession>
<evidence type="ECO:0000313" key="1">
    <source>
        <dbReference type="EMBL" id="KHN79138.1"/>
    </source>
</evidence>
<keyword evidence="2" id="KW-1185">Reference proteome</keyword>
<dbReference type="AlphaFoldDB" id="A0A0B2VCB0"/>
<dbReference type="Proteomes" id="UP000031036">
    <property type="component" value="Unassembled WGS sequence"/>
</dbReference>
<protein>
    <submittedName>
        <fullName evidence="1">Uncharacterized protein</fullName>
    </submittedName>
</protein>
<sequence length="117" mass="13590">MFGSPQLLFAEATCQAMHLLNIRSPYSCHHRLQFFAKTRLQLSQRKQVRREANYWIKAPTLIVLLVEVPKVANHLRSDHFACVITDQAEHRNTILKINYLDRCLQQKSTDGTTPMRA</sequence>
<reference evidence="1 2" key="1">
    <citation type="submission" date="2014-11" db="EMBL/GenBank/DDBJ databases">
        <title>Genetic blueprint of the zoonotic pathogen Toxocara canis.</title>
        <authorList>
            <person name="Zhu X.-Q."/>
            <person name="Korhonen P.K."/>
            <person name="Cai H."/>
            <person name="Young N.D."/>
            <person name="Nejsum P."/>
            <person name="von Samson-Himmelstjerna G."/>
            <person name="Boag P.R."/>
            <person name="Tan P."/>
            <person name="Li Q."/>
            <person name="Min J."/>
            <person name="Yang Y."/>
            <person name="Wang X."/>
            <person name="Fang X."/>
            <person name="Hall R.S."/>
            <person name="Hofmann A."/>
            <person name="Sternberg P.W."/>
            <person name="Jex A.R."/>
            <person name="Gasser R.B."/>
        </authorList>
    </citation>
    <scope>NUCLEOTIDE SEQUENCE [LARGE SCALE GENOMIC DNA]</scope>
    <source>
        <strain evidence="1">PN_DK_2014</strain>
    </source>
</reference>
<gene>
    <name evidence="1" type="ORF">Tcan_14483</name>
</gene>
<dbReference type="EMBL" id="JPKZ01001947">
    <property type="protein sequence ID" value="KHN79138.1"/>
    <property type="molecule type" value="Genomic_DNA"/>
</dbReference>
<organism evidence="1 2">
    <name type="scientific">Toxocara canis</name>
    <name type="common">Canine roundworm</name>
    <dbReference type="NCBI Taxonomy" id="6265"/>
    <lineage>
        <taxon>Eukaryota</taxon>
        <taxon>Metazoa</taxon>
        <taxon>Ecdysozoa</taxon>
        <taxon>Nematoda</taxon>
        <taxon>Chromadorea</taxon>
        <taxon>Rhabditida</taxon>
        <taxon>Spirurina</taxon>
        <taxon>Ascaridomorpha</taxon>
        <taxon>Ascaridoidea</taxon>
        <taxon>Toxocaridae</taxon>
        <taxon>Toxocara</taxon>
    </lineage>
</organism>
<evidence type="ECO:0000313" key="2">
    <source>
        <dbReference type="Proteomes" id="UP000031036"/>
    </source>
</evidence>
<name>A0A0B2VCB0_TOXCA</name>